<protein>
    <submittedName>
        <fullName evidence="2">NADPH:quinone reductase-like Zn-dependent oxidoreductase</fullName>
    </submittedName>
</protein>
<dbReference type="RefSeq" id="WP_310413188.1">
    <property type="nucleotide sequence ID" value="NZ_JAVDYC010000001.1"/>
</dbReference>
<reference evidence="2 3" key="1">
    <citation type="submission" date="2023-07" db="EMBL/GenBank/DDBJ databases">
        <title>Sequencing the genomes of 1000 actinobacteria strains.</title>
        <authorList>
            <person name="Klenk H.-P."/>
        </authorList>
    </citation>
    <scope>NUCLEOTIDE SEQUENCE [LARGE SCALE GENOMIC DNA]</scope>
    <source>
        <strain evidence="2 3">DSM 44711</strain>
    </source>
</reference>
<evidence type="ECO:0000313" key="2">
    <source>
        <dbReference type="EMBL" id="MDR7322584.1"/>
    </source>
</evidence>
<dbReference type="InterPro" id="IPR013154">
    <property type="entry name" value="ADH-like_N"/>
</dbReference>
<dbReference type="AlphaFoldDB" id="A0AAE3ZPK1"/>
<comment type="caution">
    <text evidence="2">The sequence shown here is derived from an EMBL/GenBank/DDBJ whole genome shotgun (WGS) entry which is preliminary data.</text>
</comment>
<dbReference type="InterPro" id="IPR036291">
    <property type="entry name" value="NAD(P)-bd_dom_sf"/>
</dbReference>
<dbReference type="Gene3D" id="3.90.180.10">
    <property type="entry name" value="Medium-chain alcohol dehydrogenases, catalytic domain"/>
    <property type="match status" value="1"/>
</dbReference>
<dbReference type="InterPro" id="IPR020843">
    <property type="entry name" value="ER"/>
</dbReference>
<dbReference type="SMART" id="SM00829">
    <property type="entry name" value="PKS_ER"/>
    <property type="match status" value="1"/>
</dbReference>
<dbReference type="PANTHER" id="PTHR43482:SF1">
    <property type="entry name" value="PROTEIN AST1-RELATED"/>
    <property type="match status" value="1"/>
</dbReference>
<feature type="domain" description="Enoyl reductase (ER)" evidence="1">
    <location>
        <begin position="10"/>
        <end position="296"/>
    </location>
</feature>
<dbReference type="InterPro" id="IPR011032">
    <property type="entry name" value="GroES-like_sf"/>
</dbReference>
<evidence type="ECO:0000259" key="1">
    <source>
        <dbReference type="SMART" id="SM00829"/>
    </source>
</evidence>
<dbReference type="Proteomes" id="UP001183629">
    <property type="component" value="Unassembled WGS sequence"/>
</dbReference>
<proteinExistence type="predicted"/>
<dbReference type="Gene3D" id="3.40.50.720">
    <property type="entry name" value="NAD(P)-binding Rossmann-like Domain"/>
    <property type="match status" value="1"/>
</dbReference>
<evidence type="ECO:0000313" key="3">
    <source>
        <dbReference type="Proteomes" id="UP001183629"/>
    </source>
</evidence>
<dbReference type="InterPro" id="IPR052585">
    <property type="entry name" value="Lipid_raft_assoc_Zn_ADH"/>
</dbReference>
<dbReference type="SUPFAM" id="SSF51735">
    <property type="entry name" value="NAD(P)-binding Rossmann-fold domains"/>
    <property type="match status" value="1"/>
</dbReference>
<dbReference type="EMBL" id="JAVDYC010000001">
    <property type="protein sequence ID" value="MDR7322584.1"/>
    <property type="molecule type" value="Genomic_DNA"/>
</dbReference>
<dbReference type="SUPFAM" id="SSF50129">
    <property type="entry name" value="GroES-like"/>
    <property type="match status" value="1"/>
</dbReference>
<accession>A0AAE3ZPK1</accession>
<dbReference type="GO" id="GO:0016491">
    <property type="term" value="F:oxidoreductase activity"/>
    <property type="evidence" value="ECO:0007669"/>
    <property type="project" value="InterPro"/>
</dbReference>
<dbReference type="Pfam" id="PF08240">
    <property type="entry name" value="ADH_N"/>
    <property type="match status" value="1"/>
</dbReference>
<name>A0AAE3ZPK1_9ACTN</name>
<sequence>MTLALVSKPDTDTPVLEPVTLPAPGAGELRVRVIAASVDPVDLFLAGGSGRTVWGLTGTIGLGSSLTGIVTGIGDGVTGFAPGDRIAAAHPVLGAPARGHAEETVVPAYAAAPLPAGLDPVAAATVPLNGLTAAQLLDRLGPAGGRTLLVTGAAGGVGGFAVALAARAGWAVTALARGSDRDFVLRAGARELVTELPGPAFDAVVDAAVLEAAALGAVRDGGALAGPTSARPATPERGITVDLVDSQPDGDRLAALLALAADGVLELRVAGTVPLSDAALAYGNVAAGGGRGRWVLLAD</sequence>
<organism evidence="2 3">
    <name type="scientific">Catenuloplanes niger</name>
    <dbReference type="NCBI Taxonomy" id="587534"/>
    <lineage>
        <taxon>Bacteria</taxon>
        <taxon>Bacillati</taxon>
        <taxon>Actinomycetota</taxon>
        <taxon>Actinomycetes</taxon>
        <taxon>Micromonosporales</taxon>
        <taxon>Micromonosporaceae</taxon>
        <taxon>Catenuloplanes</taxon>
    </lineage>
</organism>
<keyword evidence="3" id="KW-1185">Reference proteome</keyword>
<dbReference type="PANTHER" id="PTHR43482">
    <property type="entry name" value="PROTEIN AST1-RELATED"/>
    <property type="match status" value="1"/>
</dbReference>
<gene>
    <name evidence="2" type="ORF">J2S44_002834</name>
</gene>